<dbReference type="InterPro" id="IPR053921">
    <property type="entry name" value="MKRN2OS-like_C"/>
</dbReference>
<evidence type="ECO:0000313" key="4">
    <source>
        <dbReference type="Proteomes" id="UP001642520"/>
    </source>
</evidence>
<evidence type="ECO:0000313" key="3">
    <source>
        <dbReference type="EMBL" id="CAL7947744.1"/>
    </source>
</evidence>
<evidence type="ECO:0008006" key="5">
    <source>
        <dbReference type="Google" id="ProtNLM"/>
    </source>
</evidence>
<dbReference type="InterPro" id="IPR053922">
    <property type="entry name" value="MKRN2OS-like_N"/>
</dbReference>
<reference evidence="3 4" key="1">
    <citation type="submission" date="2024-08" db="EMBL/GenBank/DDBJ databases">
        <authorList>
            <person name="Will J Nash"/>
            <person name="Angela Man"/>
            <person name="Seanna McTaggart"/>
            <person name="Kendall Baker"/>
            <person name="Tom Barker"/>
            <person name="Leah Catchpole"/>
            <person name="Alex Durrant"/>
            <person name="Karim Gharbi"/>
            <person name="Naomi Irish"/>
            <person name="Gemy Kaithakottil"/>
            <person name="Debby Ku"/>
            <person name="Aaliyah Providence"/>
            <person name="Felix Shaw"/>
            <person name="David Swarbreck"/>
            <person name="Chris Watkins"/>
            <person name="Ann M. McCartney"/>
            <person name="Giulio Formenti"/>
            <person name="Alice Mouton"/>
            <person name="Noel Vella"/>
            <person name="Bjorn M von Reumont"/>
            <person name="Adriana Vella"/>
            <person name="Wilfried Haerty"/>
        </authorList>
    </citation>
    <scope>NUCLEOTIDE SEQUENCE [LARGE SCALE GENOMIC DNA]</scope>
</reference>
<proteinExistence type="predicted"/>
<keyword evidence="4" id="KW-1185">Reference proteome</keyword>
<protein>
    <recommendedName>
        <fullName evidence="5">MKRN2 opposite strand protein</fullName>
    </recommendedName>
</protein>
<feature type="domain" description="MKRN2 opposite strand protein-like N-terminal" evidence="2">
    <location>
        <begin position="6"/>
        <end position="31"/>
    </location>
</feature>
<dbReference type="InterPro" id="IPR032016">
    <property type="entry name" value="MKRN2OS-like"/>
</dbReference>
<accession>A0ABP1P6H4</accession>
<comment type="caution">
    <text evidence="3">The sequence shown here is derived from an EMBL/GenBank/DDBJ whole genome shotgun (WGS) entry which is preliminary data.</text>
</comment>
<name>A0ABP1P6H4_XYLVO</name>
<sequence>MASDSNILCFRHCCANSIFCKSVPEICPICQLCIVDYKIEPFLVPYPYTNAIHEENCVVIRPSQGNFLNDYHIINDLHIGITNSQGIVFEYDKQGLIINDYSKWTKCIAISLIPPSWGNHWNETLKIMLKDPKWRSDNYDESLMNCFNFVIEFLNNLKYINVCYVNKETICEKLILPKIKDALKYNSVSMKLKTSDIFIS</sequence>
<dbReference type="Proteomes" id="UP001642520">
    <property type="component" value="Unassembled WGS sequence"/>
</dbReference>
<organism evidence="3 4">
    <name type="scientific">Xylocopa violacea</name>
    <name type="common">Violet carpenter bee</name>
    <name type="synonym">Apis violacea</name>
    <dbReference type="NCBI Taxonomy" id="135666"/>
    <lineage>
        <taxon>Eukaryota</taxon>
        <taxon>Metazoa</taxon>
        <taxon>Ecdysozoa</taxon>
        <taxon>Arthropoda</taxon>
        <taxon>Hexapoda</taxon>
        <taxon>Insecta</taxon>
        <taxon>Pterygota</taxon>
        <taxon>Neoptera</taxon>
        <taxon>Endopterygota</taxon>
        <taxon>Hymenoptera</taxon>
        <taxon>Apocrita</taxon>
        <taxon>Aculeata</taxon>
        <taxon>Apoidea</taxon>
        <taxon>Anthophila</taxon>
        <taxon>Apidae</taxon>
        <taxon>Xylocopa</taxon>
        <taxon>Xylocopa</taxon>
    </lineage>
</organism>
<dbReference type="Pfam" id="PF16044">
    <property type="entry name" value="DUF4796_C"/>
    <property type="match status" value="1"/>
</dbReference>
<dbReference type="EMBL" id="CAXAJV020001296">
    <property type="protein sequence ID" value="CAL7947744.1"/>
    <property type="molecule type" value="Genomic_DNA"/>
</dbReference>
<evidence type="ECO:0000259" key="1">
    <source>
        <dbReference type="Pfam" id="PF16044"/>
    </source>
</evidence>
<dbReference type="Pfam" id="PF22795">
    <property type="entry name" value="DUF4796_N"/>
    <property type="match status" value="1"/>
</dbReference>
<evidence type="ECO:0000259" key="2">
    <source>
        <dbReference type="Pfam" id="PF22795"/>
    </source>
</evidence>
<feature type="domain" description="MKRN2 opposite strand protein-like C-terminal" evidence="1">
    <location>
        <begin position="41"/>
        <end position="191"/>
    </location>
</feature>
<dbReference type="PANTHER" id="PTHR33963">
    <property type="entry name" value="MKRN2 OPPOSITE STRAND PROTEIN"/>
    <property type="match status" value="1"/>
</dbReference>
<gene>
    <name evidence="3" type="ORF">XYLVIOL_LOCUS8497</name>
</gene>
<dbReference type="PANTHER" id="PTHR33963:SF2">
    <property type="entry name" value="MKRN2 OPPOSITE STRAND PROTEIN"/>
    <property type="match status" value="1"/>
</dbReference>